<dbReference type="EMBL" id="CP101987">
    <property type="protein sequence ID" value="UUI70879.1"/>
    <property type="molecule type" value="Genomic_DNA"/>
</dbReference>
<protein>
    <submittedName>
        <fullName evidence="2">Uncharacterized protein</fullName>
    </submittedName>
</protein>
<keyword evidence="1" id="KW-0472">Membrane</keyword>
<evidence type="ECO:0000313" key="3">
    <source>
        <dbReference type="Proteomes" id="UP001316384"/>
    </source>
</evidence>
<gene>
    <name evidence="2" type="ORF">NP048_13915</name>
</gene>
<evidence type="ECO:0000256" key="1">
    <source>
        <dbReference type="SAM" id="Phobius"/>
    </source>
</evidence>
<keyword evidence="1" id="KW-0812">Transmembrane</keyword>
<proteinExistence type="predicted"/>
<accession>A0ABY5KK48</accession>
<feature type="transmembrane region" description="Helical" evidence="1">
    <location>
        <begin position="34"/>
        <end position="51"/>
    </location>
</feature>
<sequence length="143" mass="14653">MFTFLRRAVATLLVAGGLLLASTGALLGADDYTMPGALMLVLTGGAALLIGRRSRPQPAAPVRPPVRPGAWVAPSAVTLRAARHCAVPAPRGAPDLDAPVGGMVGTPPATWRPARASGARYGVRHCVLPRGAVPHQRRASDGS</sequence>
<reference evidence="2 3" key="1">
    <citation type="submission" date="2022-07" db="EMBL/GenBank/DDBJ databases">
        <title>Novel species in genus cellulomonas.</title>
        <authorList>
            <person name="Ye L."/>
        </authorList>
    </citation>
    <scope>NUCLEOTIDE SEQUENCE [LARGE SCALE GENOMIC DNA]</scope>
    <source>
        <strain evidence="3">zg-B89</strain>
    </source>
</reference>
<organism evidence="2 3">
    <name type="scientific">Cellulomonas xiejunii</name>
    <dbReference type="NCBI Taxonomy" id="2968083"/>
    <lineage>
        <taxon>Bacteria</taxon>
        <taxon>Bacillati</taxon>
        <taxon>Actinomycetota</taxon>
        <taxon>Actinomycetes</taxon>
        <taxon>Micrococcales</taxon>
        <taxon>Cellulomonadaceae</taxon>
        <taxon>Cellulomonas</taxon>
    </lineage>
</organism>
<keyword evidence="3" id="KW-1185">Reference proteome</keyword>
<dbReference type="RefSeq" id="WP_227576215.1">
    <property type="nucleotide sequence ID" value="NZ_CP101987.1"/>
</dbReference>
<name>A0ABY5KK48_9CELL</name>
<keyword evidence="1" id="KW-1133">Transmembrane helix</keyword>
<evidence type="ECO:0000313" key="2">
    <source>
        <dbReference type="EMBL" id="UUI70879.1"/>
    </source>
</evidence>
<dbReference type="Proteomes" id="UP001316384">
    <property type="component" value="Chromosome"/>
</dbReference>